<feature type="chain" id="PRO_5046073699" evidence="1">
    <location>
        <begin position="19"/>
        <end position="104"/>
    </location>
</feature>
<accession>A0ABT0C5N0</accession>
<sequence>MKKVLFLALILVASLQQADAQRRGGKGNTTPEQRVEQRMTKLSEELNLNDEQKEKIKALYLEFFQTKMEREERKSKMEELNKQIESVLTDEQQTKFKELSTRKK</sequence>
<evidence type="ECO:0000313" key="2">
    <source>
        <dbReference type="EMBL" id="MCJ2381871.1"/>
    </source>
</evidence>
<protein>
    <submittedName>
        <fullName evidence="2">Uncharacterized protein</fullName>
    </submittedName>
</protein>
<keyword evidence="3" id="KW-1185">Reference proteome</keyword>
<keyword evidence="1" id="KW-0732">Signal</keyword>
<reference evidence="2 3" key="1">
    <citation type="submission" date="2022-03" db="EMBL/GenBank/DDBJ databases">
        <title>Parabacteroides sp. nov. isolated from swine feces.</title>
        <authorList>
            <person name="Bak J.E."/>
        </authorList>
    </citation>
    <scope>NUCLEOTIDE SEQUENCE [LARGE SCALE GENOMIC DNA]</scope>
    <source>
        <strain evidence="2 3">AGMB00274</strain>
    </source>
</reference>
<evidence type="ECO:0000313" key="3">
    <source>
        <dbReference type="Proteomes" id="UP001165444"/>
    </source>
</evidence>
<dbReference type="EMBL" id="JAKZMM010000046">
    <property type="protein sequence ID" value="MCJ2381871.1"/>
    <property type="molecule type" value="Genomic_DNA"/>
</dbReference>
<comment type="caution">
    <text evidence="2">The sequence shown here is derived from an EMBL/GenBank/DDBJ whole genome shotgun (WGS) entry which is preliminary data.</text>
</comment>
<proteinExistence type="predicted"/>
<dbReference type="RefSeq" id="WP_243326301.1">
    <property type="nucleotide sequence ID" value="NZ_JAKZMM010000046.1"/>
</dbReference>
<evidence type="ECO:0000256" key="1">
    <source>
        <dbReference type="SAM" id="SignalP"/>
    </source>
</evidence>
<organism evidence="2 3">
    <name type="scientific">Parabacteroides faecalis</name>
    <dbReference type="NCBI Taxonomy" id="2924040"/>
    <lineage>
        <taxon>Bacteria</taxon>
        <taxon>Pseudomonadati</taxon>
        <taxon>Bacteroidota</taxon>
        <taxon>Bacteroidia</taxon>
        <taxon>Bacteroidales</taxon>
        <taxon>Tannerellaceae</taxon>
        <taxon>Parabacteroides</taxon>
    </lineage>
</organism>
<gene>
    <name evidence="2" type="ORF">MUN53_14865</name>
</gene>
<dbReference type="Proteomes" id="UP001165444">
    <property type="component" value="Unassembled WGS sequence"/>
</dbReference>
<name>A0ABT0C5N0_9BACT</name>
<feature type="signal peptide" evidence="1">
    <location>
        <begin position="1"/>
        <end position="18"/>
    </location>
</feature>